<dbReference type="SUPFAM" id="SSF53383">
    <property type="entry name" value="PLP-dependent transferases"/>
    <property type="match status" value="1"/>
</dbReference>
<comment type="cofactor">
    <cofactor evidence="1">
        <name>pyridoxal 5'-phosphate</name>
        <dbReference type="ChEBI" id="CHEBI:597326"/>
    </cofactor>
</comment>
<protein>
    <submittedName>
        <fullName evidence="9">Aminotransferase class V-fold PLP-dependent enzyme</fullName>
    </submittedName>
</protein>
<evidence type="ECO:0000256" key="3">
    <source>
        <dbReference type="ARBA" id="ARBA00022793"/>
    </source>
</evidence>
<dbReference type="GO" id="GO:0008483">
    <property type="term" value="F:transaminase activity"/>
    <property type="evidence" value="ECO:0007669"/>
    <property type="project" value="UniProtKB-KW"/>
</dbReference>
<organism evidence="9 10">
    <name type="scientific">Lawsonibacter faecis</name>
    <dbReference type="NCBI Taxonomy" id="2763052"/>
    <lineage>
        <taxon>Bacteria</taxon>
        <taxon>Bacillati</taxon>
        <taxon>Bacillota</taxon>
        <taxon>Clostridia</taxon>
        <taxon>Eubacteriales</taxon>
        <taxon>Oscillospiraceae</taxon>
        <taxon>Lawsonibacter</taxon>
    </lineage>
</organism>
<evidence type="ECO:0000259" key="8">
    <source>
        <dbReference type="Pfam" id="PF03711"/>
    </source>
</evidence>
<dbReference type="PANTHER" id="PTHR43277">
    <property type="entry name" value="ARGININE DECARBOXYLASE"/>
    <property type="match status" value="1"/>
</dbReference>
<dbReference type="GO" id="GO:0016831">
    <property type="term" value="F:carboxy-lyase activity"/>
    <property type="evidence" value="ECO:0007669"/>
    <property type="project" value="UniProtKB-KW"/>
</dbReference>
<dbReference type="RefSeq" id="WP_186918791.1">
    <property type="nucleotide sequence ID" value="NZ_JACOPQ010000004.1"/>
</dbReference>
<sequence length="502" mass="52300">MGPTPLYDALKNFAGEDPLRMHMPGHKGKAMPAPEFSPLAAIDFTELGPTGDLFSGDGPIREAEALWAQALGMSGCLFLTGGSTQGMLSALTLACRPGDTLLLDRGSHRSAYNALALLDLTPVYLNRPWLEGAGVTGPVSPHTVEKLLKTHPEIKTVCITSPTYYGVLSDIPTLAAVVHTHGGTLVVDAAHGAHLPFLGNDDLSTADLAVVSAHKTLPALGQAALLLAGRGETAAELCSRPTGAGGGHRFSHAALRRAASLFGSSSPSYVLMASLDLARAWMEEEGRAACEKTALAVAALRGRFPSLTALDAPLDPCRLVLRSADGFALQSALEEQGVYVEMADRGHVVCILTAADSGADLARLEDALAQTLGSHLTPEAQARACAAAALPPPPPLPEAALSPRAARFAPSQRVPLRRAEGRTAACQIAPYPPGVPVIAPGEHVGKKHLAYLREIGYNMEEVIEVVRPAACVAETDGPFQASGRAAEELSAQKDAGSKEGFS</sequence>
<dbReference type="EMBL" id="JACOPQ010000004">
    <property type="protein sequence ID" value="MBC5736579.1"/>
    <property type="molecule type" value="Genomic_DNA"/>
</dbReference>
<comment type="similarity">
    <text evidence="2">Belongs to the Orn/Lys/Arg decarboxylase class-I family.</text>
</comment>
<dbReference type="InterPro" id="IPR008286">
    <property type="entry name" value="Prn/Lys/Arg_de-COase_C"/>
</dbReference>
<dbReference type="AlphaFoldDB" id="A0A8J6MCR3"/>
<dbReference type="Gene3D" id="3.90.100.10">
    <property type="entry name" value="Orn/Lys/Arg decarboxylase, C-terminal domain"/>
    <property type="match status" value="1"/>
</dbReference>
<dbReference type="Pfam" id="PF03711">
    <property type="entry name" value="OKR_DC_1_C"/>
    <property type="match status" value="1"/>
</dbReference>
<name>A0A8J6MCR3_9FIRM</name>
<keyword evidence="9" id="KW-0032">Aminotransferase</keyword>
<proteinExistence type="inferred from homology"/>
<feature type="domain" description="Orn/Lys/Arg decarboxylase C-terminal" evidence="8">
    <location>
        <begin position="362"/>
        <end position="453"/>
    </location>
</feature>
<dbReference type="InterPro" id="IPR015424">
    <property type="entry name" value="PyrdxlP-dep_Trfase"/>
</dbReference>
<reference evidence="9" key="1">
    <citation type="submission" date="2020-08" db="EMBL/GenBank/DDBJ databases">
        <title>Genome public.</title>
        <authorList>
            <person name="Liu C."/>
            <person name="Sun Q."/>
        </authorList>
    </citation>
    <scope>NUCLEOTIDE SEQUENCE</scope>
    <source>
        <strain evidence="9">NSJ-52</strain>
    </source>
</reference>
<dbReference type="Gene3D" id="3.40.640.10">
    <property type="entry name" value="Type I PLP-dependent aspartate aminotransferase-like (Major domain)"/>
    <property type="match status" value="1"/>
</dbReference>
<evidence type="ECO:0000259" key="7">
    <source>
        <dbReference type="Pfam" id="PF01276"/>
    </source>
</evidence>
<keyword evidence="10" id="KW-1185">Reference proteome</keyword>
<dbReference type="Proteomes" id="UP000607645">
    <property type="component" value="Unassembled WGS sequence"/>
</dbReference>
<keyword evidence="3" id="KW-0210">Decarboxylase</keyword>
<evidence type="ECO:0000256" key="4">
    <source>
        <dbReference type="ARBA" id="ARBA00022898"/>
    </source>
</evidence>
<dbReference type="InterPro" id="IPR000310">
    <property type="entry name" value="Orn/Lys/Arg_deCO2ase_major_dom"/>
</dbReference>
<evidence type="ECO:0000256" key="5">
    <source>
        <dbReference type="ARBA" id="ARBA00023239"/>
    </source>
</evidence>
<feature type="domain" description="Orn/Lys/Arg decarboxylases family 1 pyridoxal-P attachment site" evidence="7">
    <location>
        <begin position="4"/>
        <end position="304"/>
    </location>
</feature>
<keyword evidence="4" id="KW-0663">Pyridoxal phosphate</keyword>
<evidence type="ECO:0000256" key="2">
    <source>
        <dbReference type="ARBA" id="ARBA00010671"/>
    </source>
</evidence>
<evidence type="ECO:0000313" key="9">
    <source>
        <dbReference type="EMBL" id="MBC5736579.1"/>
    </source>
</evidence>
<keyword evidence="5" id="KW-0456">Lyase</keyword>
<comment type="caution">
    <text evidence="9">The sequence shown here is derived from an EMBL/GenBank/DDBJ whole genome shotgun (WGS) entry which is preliminary data.</text>
</comment>
<evidence type="ECO:0000256" key="6">
    <source>
        <dbReference type="SAM" id="MobiDB-lite"/>
    </source>
</evidence>
<feature type="compositionally biased region" description="Basic and acidic residues" evidence="6">
    <location>
        <begin position="485"/>
        <end position="502"/>
    </location>
</feature>
<evidence type="ECO:0000313" key="10">
    <source>
        <dbReference type="Proteomes" id="UP000607645"/>
    </source>
</evidence>
<dbReference type="InterPro" id="IPR015421">
    <property type="entry name" value="PyrdxlP-dep_Trfase_major"/>
</dbReference>
<gene>
    <name evidence="9" type="ORF">H8S62_06100</name>
</gene>
<dbReference type="Pfam" id="PF01276">
    <property type="entry name" value="OKR_DC_1"/>
    <property type="match status" value="1"/>
</dbReference>
<evidence type="ECO:0000256" key="1">
    <source>
        <dbReference type="ARBA" id="ARBA00001933"/>
    </source>
</evidence>
<keyword evidence="9" id="KW-0808">Transferase</keyword>
<feature type="region of interest" description="Disordered" evidence="6">
    <location>
        <begin position="480"/>
        <end position="502"/>
    </location>
</feature>
<dbReference type="PANTHER" id="PTHR43277:SF4">
    <property type="entry name" value="ARGININE DECARBOXYLASE"/>
    <property type="match status" value="1"/>
</dbReference>
<dbReference type="InterPro" id="IPR052357">
    <property type="entry name" value="Orn_Lys_Arg_decarboxylase-I"/>
</dbReference>
<accession>A0A8J6MCR3</accession>